<feature type="coiled-coil region" evidence="1">
    <location>
        <begin position="260"/>
        <end position="418"/>
    </location>
</feature>
<dbReference type="GO" id="GO:0097542">
    <property type="term" value="C:ciliary tip"/>
    <property type="evidence" value="ECO:0007669"/>
    <property type="project" value="TreeGrafter"/>
</dbReference>
<dbReference type="InterPro" id="IPR033192">
    <property type="entry name" value="ODAD3"/>
</dbReference>
<keyword evidence="3" id="KW-1185">Reference proteome</keyword>
<sequence>MSEHLILSATEYKLNELNKKIVEIKKKIQLSEGQRKANFEEYDAKKRKNAQKISALKKKVKELYVKYAGAKNNKEAMEHAALLNRDSIACVNKSNLEEIITTASENNVRLRKKLDLVKYEKEKHERTLNILQTESKVLAHRRGHCVFKKKTENPMKKKIETLEVQLEHIRMIQIKANIARMKYRSVCSELKEKSVLYASSLKNLEDGIKQQESEIKRLQARLMRKGVKEEAIELKDSTQETLVKEEIEETNSSKKRDSIIKEYRQRVAERRMELERLERMIFHTRPRDDFETRGKNRVQIQEDMIKDELARLEEAFAKLQNATGVSRSEEVLNRFLGQKATKESLQKMRTATEQEKMVLEKRRQELNAEIQMRKFSETKSAEQNAEVVAKLNLQIDEQRSRRERAENASRRIRELLNEVTGILYKLCEKFQRWSLTIMFSLLLLVFKKIVKKDNFQVFIKYKNFIFFTAEKLKYFFFDKGKLFLRNNTPLFENIKMDDTLAIIELLGNKVKHGMGVLNASDKYLETMDEALLDKLETLSIATTSVEGRTMRVNSGGPLFPRFPSCATPAAPLSEDEDEVPSRNALKRQAQLLVDTKSRRKGFTFRR</sequence>
<protein>
    <submittedName>
        <fullName evidence="2">CC151 protein</fullName>
    </submittedName>
</protein>
<dbReference type="GO" id="GO:0035253">
    <property type="term" value="C:ciliary rootlet"/>
    <property type="evidence" value="ECO:0007669"/>
    <property type="project" value="TreeGrafter"/>
</dbReference>
<dbReference type="GO" id="GO:0036158">
    <property type="term" value="P:outer dynein arm assembly"/>
    <property type="evidence" value="ECO:0007669"/>
    <property type="project" value="InterPro"/>
</dbReference>
<evidence type="ECO:0000313" key="2">
    <source>
        <dbReference type="EMBL" id="KAG5320390.1"/>
    </source>
</evidence>
<dbReference type="AlphaFoldDB" id="A0A836JUS1"/>
<name>A0A836JUS1_9HYME</name>
<dbReference type="GO" id="GO:0036064">
    <property type="term" value="C:ciliary basal body"/>
    <property type="evidence" value="ECO:0007669"/>
    <property type="project" value="TreeGrafter"/>
</dbReference>
<accession>A0A836JUS1</accession>
<organism evidence="2 3">
    <name type="scientific">Pseudoatta argentina</name>
    <dbReference type="NCBI Taxonomy" id="621737"/>
    <lineage>
        <taxon>Eukaryota</taxon>
        <taxon>Metazoa</taxon>
        <taxon>Ecdysozoa</taxon>
        <taxon>Arthropoda</taxon>
        <taxon>Hexapoda</taxon>
        <taxon>Insecta</taxon>
        <taxon>Pterygota</taxon>
        <taxon>Neoptera</taxon>
        <taxon>Endopterygota</taxon>
        <taxon>Hymenoptera</taxon>
        <taxon>Apocrita</taxon>
        <taxon>Aculeata</taxon>
        <taxon>Formicoidea</taxon>
        <taxon>Formicidae</taxon>
        <taxon>Myrmicinae</taxon>
        <taxon>Pseudoatta</taxon>
    </lineage>
</organism>
<feature type="non-terminal residue" evidence="2">
    <location>
        <position position="1"/>
    </location>
</feature>
<dbReference type="GO" id="GO:0003341">
    <property type="term" value="P:cilium movement"/>
    <property type="evidence" value="ECO:0007669"/>
    <property type="project" value="InterPro"/>
</dbReference>
<gene>
    <name evidence="2" type="primary">Ccdc151</name>
    <name evidence="2" type="ORF">G6Z78_0005029</name>
</gene>
<comment type="caution">
    <text evidence="2">The sequence shown here is derived from an EMBL/GenBank/DDBJ whole genome shotgun (WGS) entry which is preliminary data.</text>
</comment>
<proteinExistence type="predicted"/>
<keyword evidence="1" id="KW-0175">Coiled coil</keyword>
<feature type="coiled-coil region" evidence="1">
    <location>
        <begin position="201"/>
        <end position="228"/>
    </location>
</feature>
<feature type="non-terminal residue" evidence="2">
    <location>
        <position position="606"/>
    </location>
</feature>
<dbReference type="Proteomes" id="UP000668214">
    <property type="component" value="Unassembled WGS sequence"/>
</dbReference>
<dbReference type="PANTHER" id="PTHR46518">
    <property type="entry name" value="COILED-COIL DOMAIN-CONTAINING PROTEIN 151"/>
    <property type="match status" value="1"/>
</dbReference>
<feature type="coiled-coil region" evidence="1">
    <location>
        <begin position="7"/>
        <end position="134"/>
    </location>
</feature>
<evidence type="ECO:0000256" key="1">
    <source>
        <dbReference type="SAM" id="Coils"/>
    </source>
</evidence>
<dbReference type="PANTHER" id="PTHR46518:SF1">
    <property type="entry name" value="OUTER DYNEIN ARM-DOCKING COMPLEX SUBUNIT 3"/>
    <property type="match status" value="1"/>
</dbReference>
<evidence type="ECO:0000313" key="3">
    <source>
        <dbReference type="Proteomes" id="UP000668214"/>
    </source>
</evidence>
<dbReference type="EMBL" id="JAANIA010001464">
    <property type="protein sequence ID" value="KAG5320390.1"/>
    <property type="molecule type" value="Genomic_DNA"/>
</dbReference>
<reference evidence="2" key="1">
    <citation type="submission" date="2020-02" db="EMBL/GenBank/DDBJ databases">
        <title>Relaxed selection underlies rapid genomic changes in the transitions from sociality to social parasitism in ants.</title>
        <authorList>
            <person name="Bi X."/>
        </authorList>
    </citation>
    <scope>NUCLEOTIDE SEQUENCE</scope>
    <source>
        <strain evidence="2">BGI-DK2014c</strain>
        <tissue evidence="2">Whole body</tissue>
    </source>
</reference>